<comment type="caution">
    <text evidence="2">The sequence shown here is derived from an EMBL/GenBank/DDBJ whole genome shotgun (WGS) entry which is preliminary data.</text>
</comment>
<feature type="region of interest" description="Disordered" evidence="1">
    <location>
        <begin position="105"/>
        <end position="144"/>
    </location>
</feature>
<keyword evidence="3" id="KW-1185">Reference proteome</keyword>
<reference evidence="2 3" key="1">
    <citation type="submission" date="2024-07" db="EMBL/GenBank/DDBJ databases">
        <title>Draft Genome Sequence of Ferrimicrobium acidiphilum Strain YE2023, Isolated from a Pulp of Bioleach Reactor.</title>
        <authorList>
            <person name="Elkina Y.A."/>
            <person name="Bulaeva A.G."/>
            <person name="Beletsky A.V."/>
            <person name="Mardanov A.V."/>
        </authorList>
    </citation>
    <scope>NUCLEOTIDE SEQUENCE [LARGE SCALE GENOMIC DNA]</scope>
    <source>
        <strain evidence="2 3">YE2023</strain>
    </source>
</reference>
<protein>
    <recommendedName>
        <fullName evidence="4">Lipid droplet-associated protein</fullName>
    </recommendedName>
</protein>
<dbReference type="Proteomes" id="UP001560267">
    <property type="component" value="Unassembled WGS sequence"/>
</dbReference>
<gene>
    <name evidence="2" type="ORF">AB6A68_04760</name>
</gene>
<feature type="compositionally biased region" description="Polar residues" evidence="1">
    <location>
        <begin position="109"/>
        <end position="122"/>
    </location>
</feature>
<proteinExistence type="predicted"/>
<organism evidence="2 3">
    <name type="scientific">Ferrimicrobium acidiphilum</name>
    <dbReference type="NCBI Taxonomy" id="121039"/>
    <lineage>
        <taxon>Bacteria</taxon>
        <taxon>Bacillati</taxon>
        <taxon>Actinomycetota</taxon>
        <taxon>Acidimicrobiia</taxon>
        <taxon>Acidimicrobiales</taxon>
        <taxon>Acidimicrobiaceae</taxon>
        <taxon>Ferrimicrobium</taxon>
    </lineage>
</organism>
<evidence type="ECO:0000313" key="2">
    <source>
        <dbReference type="EMBL" id="MEX6429147.1"/>
    </source>
</evidence>
<dbReference type="EMBL" id="JBFSHR010000011">
    <property type="protein sequence ID" value="MEX6429147.1"/>
    <property type="molecule type" value="Genomic_DNA"/>
</dbReference>
<sequence>MATQETPSFDFDELKQEVVNRLVYQPIGLLAAVVRTLPHAAEEGRRVVEGPLQTAKFVGDMAAGVVKARYGAQINDIEDRVSGVRRTVEGAADLVIKTAQSRVGGFPPNWSSPAQDRPSTPSDGAATKHRTPHEARGSETVGGISGYESMTAAEVIERLESLTLDQLGEVEAFELEHRRRRTILGRISKLREEFGE</sequence>
<accession>A0ABV3Y0S8</accession>
<evidence type="ECO:0000313" key="3">
    <source>
        <dbReference type="Proteomes" id="UP001560267"/>
    </source>
</evidence>
<name>A0ABV3Y0S8_9ACTN</name>
<dbReference type="RefSeq" id="WP_298403165.1">
    <property type="nucleotide sequence ID" value="NZ_JBFSHR010000011.1"/>
</dbReference>
<evidence type="ECO:0008006" key="4">
    <source>
        <dbReference type="Google" id="ProtNLM"/>
    </source>
</evidence>
<evidence type="ECO:0000256" key="1">
    <source>
        <dbReference type="SAM" id="MobiDB-lite"/>
    </source>
</evidence>